<accession>A0A1X0Z5F5</accession>
<comment type="caution">
    <text evidence="1">The sequence shown here is derived from an EMBL/GenBank/DDBJ whole genome shotgun (WGS) entry which is preliminary data.</text>
</comment>
<dbReference type="Proteomes" id="UP000442695">
    <property type="component" value="Unassembled WGS sequence"/>
</dbReference>
<dbReference type="GeneID" id="45523032"/>
<reference evidence="1 2" key="1">
    <citation type="submission" date="2019-12" db="EMBL/GenBank/DDBJ databases">
        <authorList>
            <person name="Woiski C."/>
        </authorList>
    </citation>
    <scope>NUCLEOTIDE SEQUENCE [LARGE SCALE GENOMIC DNA]</scope>
    <source>
        <strain evidence="1 2">BOE100</strain>
    </source>
</reference>
<name>A0A1X0Z5F5_PSEPU</name>
<evidence type="ECO:0000313" key="1">
    <source>
        <dbReference type="EMBL" id="KAF0252681.1"/>
    </source>
</evidence>
<dbReference type="AlphaFoldDB" id="A0A1X0Z5F5"/>
<gene>
    <name evidence="1" type="ORF">GN299_22370</name>
</gene>
<proteinExistence type="predicted"/>
<evidence type="ECO:0000313" key="2">
    <source>
        <dbReference type="Proteomes" id="UP000442695"/>
    </source>
</evidence>
<organism evidence="1 2">
    <name type="scientific">Pseudomonas putida</name>
    <name type="common">Arthrobacter siderocapsulatus</name>
    <dbReference type="NCBI Taxonomy" id="303"/>
    <lineage>
        <taxon>Bacteria</taxon>
        <taxon>Pseudomonadati</taxon>
        <taxon>Pseudomonadota</taxon>
        <taxon>Gammaproteobacteria</taxon>
        <taxon>Pseudomonadales</taxon>
        <taxon>Pseudomonadaceae</taxon>
        <taxon>Pseudomonas</taxon>
    </lineage>
</organism>
<protein>
    <submittedName>
        <fullName evidence="1">Uncharacterized protein</fullName>
    </submittedName>
</protein>
<dbReference type="EMBL" id="WOWR01000037">
    <property type="protein sequence ID" value="KAF0252681.1"/>
    <property type="molecule type" value="Genomic_DNA"/>
</dbReference>
<dbReference type="RefSeq" id="WP_016498630.1">
    <property type="nucleotide sequence ID" value="NZ_BSKD01000004.1"/>
</dbReference>
<sequence length="59" mass="6504">MHRAAQDHTRTALNEAEAFAEEMRNLRASSPWTGVLLFYIGAISTGVLLLAGMLIMRSL</sequence>